<dbReference type="OrthoDB" id="9933469at2"/>
<evidence type="ECO:0000256" key="1">
    <source>
        <dbReference type="SAM" id="MobiDB-lite"/>
    </source>
</evidence>
<dbReference type="RefSeq" id="WP_152583961.1">
    <property type="nucleotide sequence ID" value="NZ_VIKT02000020.1"/>
</dbReference>
<organism evidence="2 3">
    <name type="scientific">Microcella pacifica</name>
    <dbReference type="NCBI Taxonomy" id="2591847"/>
    <lineage>
        <taxon>Bacteria</taxon>
        <taxon>Bacillati</taxon>
        <taxon>Actinomycetota</taxon>
        <taxon>Actinomycetes</taxon>
        <taxon>Micrococcales</taxon>
        <taxon>Microbacteriaceae</taxon>
        <taxon>Microcella</taxon>
    </lineage>
</organism>
<evidence type="ECO:0000313" key="2">
    <source>
        <dbReference type="EMBL" id="NHF63747.1"/>
    </source>
</evidence>
<dbReference type="Proteomes" id="UP000818266">
    <property type="component" value="Unassembled WGS sequence"/>
</dbReference>
<name>A0A9E5JQD4_9MICO</name>
<protein>
    <submittedName>
        <fullName evidence="2">Uncharacterized protein</fullName>
    </submittedName>
</protein>
<evidence type="ECO:0000313" key="3">
    <source>
        <dbReference type="Proteomes" id="UP000818266"/>
    </source>
</evidence>
<gene>
    <name evidence="2" type="ORF">FK219_010960</name>
</gene>
<dbReference type="AlphaFoldDB" id="A0A9E5JQD4"/>
<reference evidence="2 3" key="1">
    <citation type="submission" date="2020-03" db="EMBL/GenBank/DDBJ databases">
        <title>Chryseoglobus sp. isolated from a deep-sea seamount.</title>
        <authorList>
            <person name="Zhang D.-C."/>
        </authorList>
    </citation>
    <scope>NUCLEOTIDE SEQUENCE [LARGE SCALE GENOMIC DNA]</scope>
    <source>
        <strain evidence="2 3">KN1116</strain>
    </source>
</reference>
<dbReference type="EMBL" id="VIKT02000020">
    <property type="protein sequence ID" value="NHF63747.1"/>
    <property type="molecule type" value="Genomic_DNA"/>
</dbReference>
<accession>A0A9E5JQD4</accession>
<sequence length="176" mass="19379">MNAQTGEVVQKARSYYLDVWDYLQAWGFKIFNDLQGEGYDPPTHEQLAALFETRIRERGRTWNAHDGKGLGLKDETVETMADHAASAALRDWSEEWIIERREAGRKGGLNSRRGPSVVTPEALEALASLPDGLRPTQQADALGMSLSSLKRLRKQLPAPDSSQVATEPEGAADASS</sequence>
<feature type="region of interest" description="Disordered" evidence="1">
    <location>
        <begin position="154"/>
        <end position="176"/>
    </location>
</feature>
<keyword evidence="3" id="KW-1185">Reference proteome</keyword>
<comment type="caution">
    <text evidence="2">The sequence shown here is derived from an EMBL/GenBank/DDBJ whole genome shotgun (WGS) entry which is preliminary data.</text>
</comment>
<proteinExistence type="predicted"/>